<dbReference type="GO" id="GO:0004672">
    <property type="term" value="F:protein kinase activity"/>
    <property type="evidence" value="ECO:0007669"/>
    <property type="project" value="InterPro"/>
</dbReference>
<keyword evidence="1" id="KW-0547">Nucleotide-binding</keyword>
<sequence>SKYSEWLEKQLKKGVIKYFDYSEFRNVKVIGRGGYGIVYYANYHGTEIVFKKPIDEIAKAFINELKQLITARDCQNVIKVLGITTGMGNILL</sequence>
<protein>
    <submittedName>
        <fullName evidence="3">5618_t:CDS:1</fullName>
    </submittedName>
</protein>
<dbReference type="InterPro" id="IPR011009">
    <property type="entry name" value="Kinase-like_dom_sf"/>
</dbReference>
<evidence type="ECO:0000313" key="4">
    <source>
        <dbReference type="Proteomes" id="UP000789759"/>
    </source>
</evidence>
<name>A0A9N9JEE1_9GLOM</name>
<reference evidence="3" key="1">
    <citation type="submission" date="2021-06" db="EMBL/GenBank/DDBJ databases">
        <authorList>
            <person name="Kallberg Y."/>
            <person name="Tangrot J."/>
            <person name="Rosling A."/>
        </authorList>
    </citation>
    <scope>NUCLEOTIDE SEQUENCE</scope>
    <source>
        <strain evidence="3">FL966</strain>
    </source>
</reference>
<feature type="non-terminal residue" evidence="3">
    <location>
        <position position="92"/>
    </location>
</feature>
<proteinExistence type="predicted"/>
<feature type="domain" description="Protein kinase" evidence="2">
    <location>
        <begin position="24"/>
        <end position="92"/>
    </location>
</feature>
<evidence type="ECO:0000256" key="1">
    <source>
        <dbReference type="PROSITE-ProRule" id="PRU10141"/>
    </source>
</evidence>
<dbReference type="PROSITE" id="PS00107">
    <property type="entry name" value="PROTEIN_KINASE_ATP"/>
    <property type="match status" value="1"/>
</dbReference>
<dbReference type="Proteomes" id="UP000789759">
    <property type="component" value="Unassembled WGS sequence"/>
</dbReference>
<dbReference type="GO" id="GO:0005524">
    <property type="term" value="F:ATP binding"/>
    <property type="evidence" value="ECO:0007669"/>
    <property type="project" value="UniProtKB-UniRule"/>
</dbReference>
<dbReference type="InterPro" id="IPR017441">
    <property type="entry name" value="Protein_kinase_ATP_BS"/>
</dbReference>
<keyword evidence="1" id="KW-0067">ATP-binding</keyword>
<comment type="caution">
    <text evidence="3">The sequence shown here is derived from an EMBL/GenBank/DDBJ whole genome shotgun (WGS) entry which is preliminary data.</text>
</comment>
<feature type="binding site" evidence="1">
    <location>
        <position position="51"/>
    </location>
    <ligand>
        <name>ATP</name>
        <dbReference type="ChEBI" id="CHEBI:30616"/>
    </ligand>
</feature>
<accession>A0A9N9JEE1</accession>
<dbReference type="OrthoDB" id="2441994at2759"/>
<dbReference type="AlphaFoldDB" id="A0A9N9JEE1"/>
<keyword evidence="4" id="KW-1185">Reference proteome</keyword>
<dbReference type="InterPro" id="IPR000719">
    <property type="entry name" value="Prot_kinase_dom"/>
</dbReference>
<dbReference type="EMBL" id="CAJVQA010023350">
    <property type="protein sequence ID" value="CAG8778063.1"/>
    <property type="molecule type" value="Genomic_DNA"/>
</dbReference>
<dbReference type="Gene3D" id="3.30.200.20">
    <property type="entry name" value="Phosphorylase Kinase, domain 1"/>
    <property type="match status" value="1"/>
</dbReference>
<dbReference type="PROSITE" id="PS50011">
    <property type="entry name" value="PROTEIN_KINASE_DOM"/>
    <property type="match status" value="1"/>
</dbReference>
<evidence type="ECO:0000313" key="3">
    <source>
        <dbReference type="EMBL" id="CAG8778063.1"/>
    </source>
</evidence>
<evidence type="ECO:0000259" key="2">
    <source>
        <dbReference type="PROSITE" id="PS50011"/>
    </source>
</evidence>
<organism evidence="3 4">
    <name type="scientific">Cetraspora pellucida</name>
    <dbReference type="NCBI Taxonomy" id="1433469"/>
    <lineage>
        <taxon>Eukaryota</taxon>
        <taxon>Fungi</taxon>
        <taxon>Fungi incertae sedis</taxon>
        <taxon>Mucoromycota</taxon>
        <taxon>Glomeromycotina</taxon>
        <taxon>Glomeromycetes</taxon>
        <taxon>Diversisporales</taxon>
        <taxon>Gigasporaceae</taxon>
        <taxon>Cetraspora</taxon>
    </lineage>
</organism>
<dbReference type="SUPFAM" id="SSF56112">
    <property type="entry name" value="Protein kinase-like (PK-like)"/>
    <property type="match status" value="1"/>
</dbReference>
<gene>
    <name evidence="3" type="ORF">CPELLU_LOCUS16237</name>
</gene>